<dbReference type="RefSeq" id="WP_156216901.1">
    <property type="nucleotide sequence ID" value="NZ_WOFH01000004.1"/>
</dbReference>
<sequence length="120" mass="13163">MTIPRPARDDLRAAMAARRELGPDYDEAFIDSVVDRIEETLAPRASRFPAPAPAPRRATPKPSRETGERDHSLALAVLSLLAAIPLSAISVVNGGLPALMFVLTMIVILNVTYMFRPRRD</sequence>
<dbReference type="Proteomes" id="UP000432015">
    <property type="component" value="Unassembled WGS sequence"/>
</dbReference>
<keyword evidence="4" id="KW-1185">Reference proteome</keyword>
<protein>
    <recommendedName>
        <fullName evidence="5">DUF3040 domain-containing protein</fullName>
    </recommendedName>
</protein>
<evidence type="ECO:0000256" key="2">
    <source>
        <dbReference type="SAM" id="Phobius"/>
    </source>
</evidence>
<evidence type="ECO:0000313" key="3">
    <source>
        <dbReference type="EMBL" id="MUN37842.1"/>
    </source>
</evidence>
<dbReference type="EMBL" id="WOFH01000004">
    <property type="protein sequence ID" value="MUN37842.1"/>
    <property type="molecule type" value="Genomic_DNA"/>
</dbReference>
<keyword evidence="2" id="KW-0812">Transmembrane</keyword>
<feature type="compositionally biased region" description="Low complexity" evidence="1">
    <location>
        <begin position="44"/>
        <end position="61"/>
    </location>
</feature>
<gene>
    <name evidence="3" type="ORF">GNZ18_14655</name>
</gene>
<organism evidence="3 4">
    <name type="scientific">Actinomadura litoris</name>
    <dbReference type="NCBI Taxonomy" id="2678616"/>
    <lineage>
        <taxon>Bacteria</taxon>
        <taxon>Bacillati</taxon>
        <taxon>Actinomycetota</taxon>
        <taxon>Actinomycetes</taxon>
        <taxon>Streptosporangiales</taxon>
        <taxon>Thermomonosporaceae</taxon>
        <taxon>Actinomadura</taxon>
    </lineage>
</organism>
<accession>A0A7K1L077</accession>
<feature type="transmembrane region" description="Helical" evidence="2">
    <location>
        <begin position="98"/>
        <end position="115"/>
    </location>
</feature>
<evidence type="ECO:0000256" key="1">
    <source>
        <dbReference type="SAM" id="MobiDB-lite"/>
    </source>
</evidence>
<keyword evidence="2" id="KW-1133">Transmembrane helix</keyword>
<evidence type="ECO:0008006" key="5">
    <source>
        <dbReference type="Google" id="ProtNLM"/>
    </source>
</evidence>
<feature type="transmembrane region" description="Helical" evidence="2">
    <location>
        <begin position="73"/>
        <end position="92"/>
    </location>
</feature>
<dbReference type="AlphaFoldDB" id="A0A7K1L077"/>
<keyword evidence="2" id="KW-0472">Membrane</keyword>
<reference evidence="3 4" key="1">
    <citation type="submission" date="2019-11" db="EMBL/GenBank/DDBJ databases">
        <authorList>
            <person name="Cao P."/>
        </authorList>
    </citation>
    <scope>NUCLEOTIDE SEQUENCE [LARGE SCALE GENOMIC DNA]</scope>
    <source>
        <strain evidence="3 4">NEAU-AAG5</strain>
    </source>
</reference>
<name>A0A7K1L077_9ACTN</name>
<proteinExistence type="predicted"/>
<comment type="caution">
    <text evidence="3">The sequence shown here is derived from an EMBL/GenBank/DDBJ whole genome shotgun (WGS) entry which is preliminary data.</text>
</comment>
<evidence type="ECO:0000313" key="4">
    <source>
        <dbReference type="Proteomes" id="UP000432015"/>
    </source>
</evidence>
<feature type="region of interest" description="Disordered" evidence="1">
    <location>
        <begin position="44"/>
        <end position="69"/>
    </location>
</feature>